<evidence type="ECO:0000313" key="2">
    <source>
        <dbReference type="Proteomes" id="UP001060215"/>
    </source>
</evidence>
<name>A0ACC0IRJ2_9ERIC</name>
<protein>
    <submittedName>
        <fullName evidence="1">Magnesium transporter MRS2-4</fullName>
    </submittedName>
</protein>
<sequence>MDACLFCSKCFSQLINSAPFEYLRGSLEKQKQYYKEMDLRILGPIFSHSSNILAREKAMVVNLEFIKAIVTAEEVLLLDPLRQEVLPFVDQLRQQIPHKSLSKIQGGGQMDVQDNEMRSSTGGQWLPVPEAVEGLQCELPFEFQVLEIALEVVCTYLDSSVADLERDAYPVLDELARNVSTKNLEHVRSLKSNLTRLLARVQKWARLCHVVCLCFLVNGRSPVVYWSCDEIEHLLDDNEDMAHLYLTRKCIQNQQSEALLGATASNSIVSAGPHLRRLALSGVQVWCQATIWVTMMWKTWRCCSRLISCSWMGLVTRYFLGFEDQIETLGERKQDSFFRSSFSLNHIAFEDLPPSSLPEKETACNWVMANVKGSSNIRNAFFNGKHSLLPPKSPFPSISPSYIDYVPSPAIGPKSIAKPREINPHHHRTSSESFLMEEQPLWLDELLNEPETPIRKGGHRRSSSDSFAYIDVATASTVDYLARDEYKYKNMISVPAWGSQEFEHYKDVRHASFYPEPNSFGKLKNRTRDPSLISMAHSSGLPSARDNVIIQSSGSSCVLQEVDGVPFTTTEKQDPVESGPHDPKATSEKKDPSHAKLSASEMDTKRAKQQFAQRSRVQKLQYIAELERNVQALQACIKGSEFFAELEFLNQQNLILTMENKALKQRLESLAQEH</sequence>
<organism evidence="1 2">
    <name type="scientific">Camellia lanceoleosa</name>
    <dbReference type="NCBI Taxonomy" id="1840588"/>
    <lineage>
        <taxon>Eukaryota</taxon>
        <taxon>Viridiplantae</taxon>
        <taxon>Streptophyta</taxon>
        <taxon>Embryophyta</taxon>
        <taxon>Tracheophyta</taxon>
        <taxon>Spermatophyta</taxon>
        <taxon>Magnoliopsida</taxon>
        <taxon>eudicotyledons</taxon>
        <taxon>Gunneridae</taxon>
        <taxon>Pentapetalae</taxon>
        <taxon>asterids</taxon>
        <taxon>Ericales</taxon>
        <taxon>Theaceae</taxon>
        <taxon>Camellia</taxon>
    </lineage>
</organism>
<evidence type="ECO:0000313" key="1">
    <source>
        <dbReference type="EMBL" id="KAI8027874.1"/>
    </source>
</evidence>
<gene>
    <name evidence="1" type="ORF">LOK49_LG02G02833</name>
</gene>
<comment type="caution">
    <text evidence="1">The sequence shown here is derived from an EMBL/GenBank/DDBJ whole genome shotgun (WGS) entry which is preliminary data.</text>
</comment>
<proteinExistence type="predicted"/>
<keyword evidence="2" id="KW-1185">Reference proteome</keyword>
<dbReference type="Proteomes" id="UP001060215">
    <property type="component" value="Chromosome 3"/>
</dbReference>
<dbReference type="EMBL" id="CM045760">
    <property type="protein sequence ID" value="KAI8027874.1"/>
    <property type="molecule type" value="Genomic_DNA"/>
</dbReference>
<accession>A0ACC0IRJ2</accession>
<reference evidence="1 2" key="1">
    <citation type="journal article" date="2022" name="Plant J.">
        <title>Chromosome-level genome of Camellia lanceoleosa provides a valuable resource for understanding genome evolution and self-incompatibility.</title>
        <authorList>
            <person name="Gong W."/>
            <person name="Xiao S."/>
            <person name="Wang L."/>
            <person name="Liao Z."/>
            <person name="Chang Y."/>
            <person name="Mo W."/>
            <person name="Hu G."/>
            <person name="Li W."/>
            <person name="Zhao G."/>
            <person name="Zhu H."/>
            <person name="Hu X."/>
            <person name="Ji K."/>
            <person name="Xiang X."/>
            <person name="Song Q."/>
            <person name="Yuan D."/>
            <person name="Jin S."/>
            <person name="Zhang L."/>
        </authorList>
    </citation>
    <scope>NUCLEOTIDE SEQUENCE [LARGE SCALE GENOMIC DNA]</scope>
    <source>
        <strain evidence="1">SQ_2022a</strain>
    </source>
</reference>